<dbReference type="InterPro" id="IPR000182">
    <property type="entry name" value="GNAT_dom"/>
</dbReference>
<protein>
    <submittedName>
        <fullName evidence="3">Putative GNAT family acetyltransferase</fullName>
    </submittedName>
</protein>
<feature type="domain" description="N-acetyltransferase" evidence="2">
    <location>
        <begin position="45"/>
        <end position="132"/>
    </location>
</feature>
<evidence type="ECO:0000313" key="4">
    <source>
        <dbReference type="Proteomes" id="UP000589620"/>
    </source>
</evidence>
<gene>
    <name evidence="3" type="ORF">BJ963_002429</name>
</gene>
<dbReference type="AlphaFoldDB" id="A0A852T2V4"/>
<evidence type="ECO:0000259" key="2">
    <source>
        <dbReference type="PROSITE" id="PS51729"/>
    </source>
</evidence>
<evidence type="ECO:0000313" key="3">
    <source>
        <dbReference type="EMBL" id="NYD74910.1"/>
    </source>
</evidence>
<dbReference type="SUPFAM" id="SSF55729">
    <property type="entry name" value="Acyl-CoA N-acyltransferases (Nat)"/>
    <property type="match status" value="1"/>
</dbReference>
<evidence type="ECO:0000259" key="1">
    <source>
        <dbReference type="PROSITE" id="PS51186"/>
    </source>
</evidence>
<dbReference type="CDD" id="cd04301">
    <property type="entry name" value="NAT_SF"/>
    <property type="match status" value="1"/>
</dbReference>
<name>A0A852T2V4_9MICO</name>
<dbReference type="InterPro" id="IPR016181">
    <property type="entry name" value="Acyl_CoA_acyltransferase"/>
</dbReference>
<dbReference type="PROSITE" id="PS51186">
    <property type="entry name" value="GNAT"/>
    <property type="match status" value="1"/>
</dbReference>
<keyword evidence="4" id="KW-1185">Reference proteome</keyword>
<dbReference type="PANTHER" id="PTHR31435">
    <property type="entry name" value="PROTEIN NATD1"/>
    <property type="match status" value="1"/>
</dbReference>
<keyword evidence="3" id="KW-0808">Transferase</keyword>
<dbReference type="InterPro" id="IPR031165">
    <property type="entry name" value="GNAT_YJDJ"/>
</dbReference>
<dbReference type="Proteomes" id="UP000589620">
    <property type="component" value="Unassembled WGS sequence"/>
</dbReference>
<reference evidence="3 4" key="1">
    <citation type="submission" date="2020-07" db="EMBL/GenBank/DDBJ databases">
        <title>Sequencing the genomes of 1000 actinobacteria strains.</title>
        <authorList>
            <person name="Klenk H.-P."/>
        </authorList>
    </citation>
    <scope>NUCLEOTIDE SEQUENCE [LARGE SCALE GENOMIC DNA]</scope>
    <source>
        <strain evidence="3 4">DSM 23871</strain>
    </source>
</reference>
<feature type="domain" description="N-acetyltransferase" evidence="1">
    <location>
        <begin position="16"/>
        <end position="149"/>
    </location>
</feature>
<proteinExistence type="predicted"/>
<organism evidence="3 4">
    <name type="scientific">Leifsonia soli</name>
    <dbReference type="NCBI Taxonomy" id="582665"/>
    <lineage>
        <taxon>Bacteria</taxon>
        <taxon>Bacillati</taxon>
        <taxon>Actinomycetota</taxon>
        <taxon>Actinomycetes</taxon>
        <taxon>Micrococcales</taxon>
        <taxon>Microbacteriaceae</taxon>
        <taxon>Leifsonia</taxon>
    </lineage>
</organism>
<dbReference type="Pfam" id="PF14542">
    <property type="entry name" value="Acetyltransf_CG"/>
    <property type="match status" value="1"/>
</dbReference>
<dbReference type="GO" id="GO:0016747">
    <property type="term" value="F:acyltransferase activity, transferring groups other than amino-acyl groups"/>
    <property type="evidence" value="ECO:0007669"/>
    <property type="project" value="InterPro"/>
</dbReference>
<sequence length="149" mass="16546">MPDAEFEYPDEAGYPDGVGTLTQDQLVLIDEVREDHSSAIDFFVVDNHEDSTYEAIAGDTVIGGLTYSIADEKRFVLVAAAVFPEYRGQGVATELIRRVLDDLRARGITVTVLCPIVREFIDRTPSYEDLVDTELPGVRTRRHDDGSPV</sequence>
<dbReference type="InterPro" id="IPR045057">
    <property type="entry name" value="Gcn5-rel_NAT"/>
</dbReference>
<accession>A0A852T2V4</accession>
<dbReference type="PROSITE" id="PS51729">
    <property type="entry name" value="GNAT_YJDJ"/>
    <property type="match status" value="1"/>
</dbReference>
<dbReference type="RefSeq" id="WP_179456953.1">
    <property type="nucleotide sequence ID" value="NZ_BAAAPX010000001.1"/>
</dbReference>
<dbReference type="PANTHER" id="PTHR31435:SF10">
    <property type="entry name" value="BSR4717 PROTEIN"/>
    <property type="match status" value="1"/>
</dbReference>
<comment type="caution">
    <text evidence="3">The sequence shown here is derived from an EMBL/GenBank/DDBJ whole genome shotgun (WGS) entry which is preliminary data.</text>
</comment>
<dbReference type="EMBL" id="JACCBJ010000001">
    <property type="protein sequence ID" value="NYD74910.1"/>
    <property type="molecule type" value="Genomic_DNA"/>
</dbReference>
<dbReference type="Gene3D" id="3.40.630.30">
    <property type="match status" value="1"/>
</dbReference>